<accession>A0ABN7XIY2</accession>
<organism evidence="1 2">
    <name type="scientific">Gigaspora margarita</name>
    <dbReference type="NCBI Taxonomy" id="4874"/>
    <lineage>
        <taxon>Eukaryota</taxon>
        <taxon>Fungi</taxon>
        <taxon>Fungi incertae sedis</taxon>
        <taxon>Mucoromycota</taxon>
        <taxon>Glomeromycotina</taxon>
        <taxon>Glomeromycetes</taxon>
        <taxon>Diversisporales</taxon>
        <taxon>Gigasporaceae</taxon>
        <taxon>Gigaspora</taxon>
    </lineage>
</organism>
<name>A0ABN7XIY2_GIGMA</name>
<proteinExistence type="predicted"/>
<dbReference type="EMBL" id="CAJVQB010133590">
    <property type="protein sequence ID" value="CAG8854124.1"/>
    <property type="molecule type" value="Genomic_DNA"/>
</dbReference>
<comment type="caution">
    <text evidence="1">The sequence shown here is derived from an EMBL/GenBank/DDBJ whole genome shotgun (WGS) entry which is preliminary data.</text>
</comment>
<gene>
    <name evidence="1" type="ORF">GMARGA_LOCUS42945</name>
</gene>
<evidence type="ECO:0000313" key="1">
    <source>
        <dbReference type="EMBL" id="CAG8854124.1"/>
    </source>
</evidence>
<protein>
    <submittedName>
        <fullName evidence="1">40070_t:CDS:1</fullName>
    </submittedName>
</protein>
<reference evidence="1 2" key="1">
    <citation type="submission" date="2021-06" db="EMBL/GenBank/DDBJ databases">
        <authorList>
            <person name="Kallberg Y."/>
            <person name="Tangrot J."/>
            <person name="Rosling A."/>
        </authorList>
    </citation>
    <scope>NUCLEOTIDE SEQUENCE [LARGE SCALE GENOMIC DNA]</scope>
    <source>
        <strain evidence="1 2">120-4 pot B 10/14</strain>
    </source>
</reference>
<keyword evidence="2" id="KW-1185">Reference proteome</keyword>
<evidence type="ECO:0000313" key="2">
    <source>
        <dbReference type="Proteomes" id="UP000789901"/>
    </source>
</evidence>
<feature type="non-terminal residue" evidence="1">
    <location>
        <position position="136"/>
    </location>
</feature>
<feature type="non-terminal residue" evidence="1">
    <location>
        <position position="1"/>
    </location>
</feature>
<dbReference type="Proteomes" id="UP000789901">
    <property type="component" value="Unassembled WGS sequence"/>
</dbReference>
<sequence>HENTQADWKITKTMDQLKSNCNNTNGHINAPLFDMIPLENWICDELHILFQIFDRLWILVISEIKTCGLFNDISRKIIVDEMKRISISFQFWEDNESHIWKYTLLMGKDKLKVLQLFNFKVLFCPSRAKLIRQLWD</sequence>